<dbReference type="Proteomes" id="UP001293254">
    <property type="component" value="Unassembled WGS sequence"/>
</dbReference>
<protein>
    <submittedName>
        <fullName evidence="1">Uncharacterized protein</fullName>
    </submittedName>
</protein>
<organism evidence="1 2">
    <name type="scientific">Sesamum alatum</name>
    <dbReference type="NCBI Taxonomy" id="300844"/>
    <lineage>
        <taxon>Eukaryota</taxon>
        <taxon>Viridiplantae</taxon>
        <taxon>Streptophyta</taxon>
        <taxon>Embryophyta</taxon>
        <taxon>Tracheophyta</taxon>
        <taxon>Spermatophyta</taxon>
        <taxon>Magnoliopsida</taxon>
        <taxon>eudicotyledons</taxon>
        <taxon>Gunneridae</taxon>
        <taxon>Pentapetalae</taxon>
        <taxon>asterids</taxon>
        <taxon>lamiids</taxon>
        <taxon>Lamiales</taxon>
        <taxon>Pedaliaceae</taxon>
        <taxon>Sesamum</taxon>
    </lineage>
</organism>
<accession>A0AAE2CXQ7</accession>
<sequence>MLAAKGEFLRVISLEAFDVALGGSVITGMVGAPRSMVRPSSVISKSRRGWTGLAISPPVLARGSASLTVVDNNSCSSSSVKWYTVPGGVFELPATFFPDRWVGSSCPSGLSWTG</sequence>
<proteinExistence type="predicted"/>
<dbReference type="AlphaFoldDB" id="A0AAE2CXQ7"/>
<gene>
    <name evidence="1" type="ORF">Salat_0127000</name>
</gene>
<reference evidence="1" key="2">
    <citation type="journal article" date="2024" name="Plant">
        <title>Genomic evolution and insights into agronomic trait innovations of Sesamum species.</title>
        <authorList>
            <person name="Miao H."/>
            <person name="Wang L."/>
            <person name="Qu L."/>
            <person name="Liu H."/>
            <person name="Sun Y."/>
            <person name="Le M."/>
            <person name="Wang Q."/>
            <person name="Wei S."/>
            <person name="Zheng Y."/>
            <person name="Lin W."/>
            <person name="Duan Y."/>
            <person name="Cao H."/>
            <person name="Xiong S."/>
            <person name="Wang X."/>
            <person name="Wei L."/>
            <person name="Li C."/>
            <person name="Ma Q."/>
            <person name="Ju M."/>
            <person name="Zhao R."/>
            <person name="Li G."/>
            <person name="Mu C."/>
            <person name="Tian Q."/>
            <person name="Mei H."/>
            <person name="Zhang T."/>
            <person name="Gao T."/>
            <person name="Zhang H."/>
        </authorList>
    </citation>
    <scope>NUCLEOTIDE SEQUENCE</scope>
    <source>
        <strain evidence="1">3651</strain>
    </source>
</reference>
<evidence type="ECO:0000313" key="1">
    <source>
        <dbReference type="EMBL" id="KAK4437929.1"/>
    </source>
</evidence>
<evidence type="ECO:0000313" key="2">
    <source>
        <dbReference type="Proteomes" id="UP001293254"/>
    </source>
</evidence>
<reference evidence="1" key="1">
    <citation type="submission" date="2020-06" db="EMBL/GenBank/DDBJ databases">
        <authorList>
            <person name="Li T."/>
            <person name="Hu X."/>
            <person name="Zhang T."/>
            <person name="Song X."/>
            <person name="Zhang H."/>
            <person name="Dai N."/>
            <person name="Sheng W."/>
            <person name="Hou X."/>
            <person name="Wei L."/>
        </authorList>
    </citation>
    <scope>NUCLEOTIDE SEQUENCE</scope>
    <source>
        <strain evidence="1">3651</strain>
        <tissue evidence="1">Leaf</tissue>
    </source>
</reference>
<keyword evidence="2" id="KW-1185">Reference proteome</keyword>
<comment type="caution">
    <text evidence="1">The sequence shown here is derived from an EMBL/GenBank/DDBJ whole genome shotgun (WGS) entry which is preliminary data.</text>
</comment>
<name>A0AAE2CXQ7_9LAMI</name>
<dbReference type="EMBL" id="JACGWO010000001">
    <property type="protein sequence ID" value="KAK4437929.1"/>
    <property type="molecule type" value="Genomic_DNA"/>
</dbReference>